<comment type="subcellular location">
    <subcellularLocation>
        <location evidence="1">Membrane</location>
        <topology evidence="1">Multi-pass membrane protein</topology>
    </subcellularLocation>
</comment>
<feature type="transmembrane region" description="Helical" evidence="12">
    <location>
        <begin position="1151"/>
        <end position="1171"/>
    </location>
</feature>
<dbReference type="Gene3D" id="1.20.120.350">
    <property type="entry name" value="Voltage-gated potassium channels. Chain C"/>
    <property type="match status" value="3"/>
</dbReference>
<feature type="transmembrane region" description="Helical" evidence="12">
    <location>
        <begin position="268"/>
        <end position="292"/>
    </location>
</feature>
<feature type="transmembrane region" description="Helical" evidence="12">
    <location>
        <begin position="1051"/>
        <end position="1073"/>
    </location>
</feature>
<dbReference type="EMBL" id="JTDY01001903">
    <property type="protein sequence ID" value="KOB72574.1"/>
    <property type="molecule type" value="Genomic_DNA"/>
</dbReference>
<accession>A0A0L7LAZ4</accession>
<dbReference type="InterPro" id="IPR043203">
    <property type="entry name" value="VGCC_Ca_Na"/>
</dbReference>
<dbReference type="FunFam" id="1.20.120.350:FF:000009">
    <property type="entry name" value="Voltage-dependent T-type calcium channel subunit alpha"/>
    <property type="match status" value="1"/>
</dbReference>
<feature type="transmembrane region" description="Helical" evidence="12">
    <location>
        <begin position="116"/>
        <end position="138"/>
    </location>
</feature>
<feature type="compositionally biased region" description="Low complexity" evidence="11">
    <location>
        <begin position="1347"/>
        <end position="1362"/>
    </location>
</feature>
<feature type="transmembrane region" description="Helical" evidence="12">
    <location>
        <begin position="12"/>
        <end position="33"/>
    </location>
</feature>
<dbReference type="GO" id="GO:0001518">
    <property type="term" value="C:voltage-gated sodium channel complex"/>
    <property type="evidence" value="ECO:0007669"/>
    <property type="project" value="TreeGrafter"/>
</dbReference>
<feature type="domain" description="Ion transport" evidence="13">
    <location>
        <begin position="1"/>
        <end position="163"/>
    </location>
</feature>
<feature type="transmembrane region" description="Helical" evidence="12">
    <location>
        <begin position="45"/>
        <end position="64"/>
    </location>
</feature>
<dbReference type="InterPro" id="IPR005821">
    <property type="entry name" value="Ion_trans_dom"/>
</dbReference>
<feature type="region of interest" description="Disordered" evidence="11">
    <location>
        <begin position="1323"/>
        <end position="1378"/>
    </location>
</feature>
<feature type="domain" description="Ion transport" evidence="13">
    <location>
        <begin position="177"/>
        <end position="302"/>
    </location>
</feature>
<feature type="domain" description="Ion transport" evidence="13">
    <location>
        <begin position="754"/>
        <end position="857"/>
    </location>
</feature>
<keyword evidence="15" id="KW-1185">Reference proteome</keyword>
<proteinExistence type="predicted"/>
<name>A0A0L7LAZ4_OPEBR</name>
<keyword evidence="7" id="KW-0406">Ion transport</keyword>
<dbReference type="GO" id="GO:0070509">
    <property type="term" value="P:calcium ion import"/>
    <property type="evidence" value="ECO:0007669"/>
    <property type="project" value="TreeGrafter"/>
</dbReference>
<dbReference type="FunFam" id="1.10.287.70:FF:000117">
    <property type="entry name" value="Voltage-gated Ca2+ channel, alpha subunit"/>
    <property type="match status" value="1"/>
</dbReference>
<gene>
    <name evidence="14" type="ORF">OBRU01_06539</name>
</gene>
<dbReference type="Proteomes" id="UP000037510">
    <property type="component" value="Unassembled WGS sequence"/>
</dbReference>
<dbReference type="FunFam" id="1.20.120.350:FF:000008">
    <property type="entry name" value="Voltage-dependent T-type calcium channel subunit alpha"/>
    <property type="match status" value="1"/>
</dbReference>
<feature type="transmembrane region" description="Helical" evidence="12">
    <location>
        <begin position="792"/>
        <end position="813"/>
    </location>
</feature>
<dbReference type="InterPro" id="IPR027359">
    <property type="entry name" value="Volt_channel_dom_sf"/>
</dbReference>
<dbReference type="PANTHER" id="PTHR10037">
    <property type="entry name" value="VOLTAGE-GATED CATION CHANNEL CALCIUM AND SODIUM"/>
    <property type="match status" value="1"/>
</dbReference>
<feature type="region of interest" description="Disordered" evidence="11">
    <location>
        <begin position="1499"/>
        <end position="1521"/>
    </location>
</feature>
<evidence type="ECO:0000256" key="3">
    <source>
        <dbReference type="ARBA" id="ARBA00022692"/>
    </source>
</evidence>
<dbReference type="Pfam" id="PF00520">
    <property type="entry name" value="Ion_trans"/>
    <property type="match status" value="4"/>
</dbReference>
<dbReference type="FunFam" id="1.10.287.70:FF:000120">
    <property type="entry name" value="Voltage-dependent T-type calcium channel subunit alpha"/>
    <property type="match status" value="1"/>
</dbReference>
<evidence type="ECO:0000256" key="9">
    <source>
        <dbReference type="ARBA" id="ARBA00023180"/>
    </source>
</evidence>
<dbReference type="GO" id="GO:0086010">
    <property type="term" value="P:membrane depolarization during action potential"/>
    <property type="evidence" value="ECO:0007669"/>
    <property type="project" value="TreeGrafter"/>
</dbReference>
<feature type="region of interest" description="Disordered" evidence="11">
    <location>
        <begin position="357"/>
        <end position="384"/>
    </location>
</feature>
<feature type="domain" description="Ion transport" evidence="13">
    <location>
        <begin position="1016"/>
        <end position="1271"/>
    </location>
</feature>
<feature type="compositionally biased region" description="Basic and acidic residues" evidence="11">
    <location>
        <begin position="357"/>
        <end position="369"/>
    </location>
</feature>
<keyword evidence="3 12" id="KW-0812">Transmembrane</keyword>
<evidence type="ECO:0000256" key="11">
    <source>
        <dbReference type="SAM" id="MobiDB-lite"/>
    </source>
</evidence>
<evidence type="ECO:0000313" key="15">
    <source>
        <dbReference type="Proteomes" id="UP000037510"/>
    </source>
</evidence>
<feature type="compositionally biased region" description="Basic and acidic residues" evidence="11">
    <location>
        <begin position="1499"/>
        <end position="1508"/>
    </location>
</feature>
<protein>
    <submittedName>
        <fullName evidence="14">Putative voltage-gated calcium channel alpha subunit</fullName>
    </submittedName>
</protein>
<evidence type="ECO:0000256" key="12">
    <source>
        <dbReference type="SAM" id="Phobius"/>
    </source>
</evidence>
<dbReference type="GO" id="GO:0008332">
    <property type="term" value="F:low voltage-gated calcium channel activity"/>
    <property type="evidence" value="ECO:0007669"/>
    <property type="project" value="TreeGrafter"/>
</dbReference>
<dbReference type="GO" id="GO:0005248">
    <property type="term" value="F:voltage-gated sodium channel activity"/>
    <property type="evidence" value="ECO:0007669"/>
    <property type="project" value="TreeGrafter"/>
</dbReference>
<feature type="transmembrane region" description="Helical" evidence="12">
    <location>
        <begin position="938"/>
        <end position="961"/>
    </location>
</feature>
<reference evidence="14 15" key="1">
    <citation type="journal article" date="2015" name="Genome Biol. Evol.">
        <title>The genome of winter moth (Operophtera brumata) provides a genomic perspective on sexual dimorphism and phenology.</title>
        <authorList>
            <person name="Derks M.F."/>
            <person name="Smit S."/>
            <person name="Salis L."/>
            <person name="Schijlen E."/>
            <person name="Bossers A."/>
            <person name="Mateman C."/>
            <person name="Pijl A.S."/>
            <person name="de Ridder D."/>
            <person name="Groenen M.A."/>
            <person name="Visser M.E."/>
            <person name="Megens H.J."/>
        </authorList>
    </citation>
    <scope>NUCLEOTIDE SEQUENCE [LARGE SCALE GENOMIC DNA]</scope>
    <source>
        <strain evidence="14">WM2013NL</strain>
        <tissue evidence="14">Head and thorax</tissue>
    </source>
</reference>
<feature type="compositionally biased region" description="Basic residues" evidence="11">
    <location>
        <begin position="1336"/>
        <end position="1346"/>
    </location>
</feature>
<evidence type="ECO:0000256" key="6">
    <source>
        <dbReference type="ARBA" id="ARBA00022989"/>
    </source>
</evidence>
<evidence type="ECO:0000256" key="1">
    <source>
        <dbReference type="ARBA" id="ARBA00004141"/>
    </source>
</evidence>
<dbReference type="PANTHER" id="PTHR10037:SF230">
    <property type="entry name" value="CA[2+]-CHANNEL PROTEIN ALPHA[[1]] SUBUNIT T, ISOFORM F"/>
    <property type="match status" value="1"/>
</dbReference>
<feature type="transmembrane region" description="Helical" evidence="12">
    <location>
        <begin position="1236"/>
        <end position="1262"/>
    </location>
</feature>
<sequence length="1521" mass="171735">MGIEYHNQPEELTVIVEISNIVFSAIFAVEMLFKIGAEGPFKYIANGFNVFDGVIVILSAFELAQSYGHGHEKETAGNSGLSVLRTFRLLRILKLVRFMPNLRRQLFVMLRTMDNVAVFFSLLVLFIFIFSILGMNLFGCKFCEKDEDGDPDCDRKNFDTLFRVIRLSRSRRMRIAFSFSFIFSSGLTSRSILGMYLFGGKFCKYVEDNGAERDCTCPEIVSHHPKCECDRKHFNNILWATVTVFQVLTQEDWNVVLFNGMEKTSHWAALYFVALMTFGNYVLFNLLVAILVEGFSSERHERREREQRELAKSKLSGECFSDNNELQYDESNSGSHSSDSFSQNEIKNYWRSADDVRKAKGDVNGNKEKSMRRRKTKSTHHPTLCKDCAQSNKCNLQKEKMLANNAGNADAPALPMITHTAATPQDSPSTTLEPGASFRDFHVALSLERSSMLSSLDSIDRTSLGAEKARLPMCLAPPTLSLALPPLTLALPPVRSATPATTPTTPKSPVLPDKNLQVTIVKEKDDNCLNTSDKSSLLSSQKNIGIVSAAPAANSEDKCRVQRGYSWRLSRPSLRRKPKRTGSDSDAVVLNNGRDHANEILLSSSIVIKNDTQSELPNNRARAQLPAPRVIAPPQRRVSAHNAPLLPDVSWKAPEAGFTADSTVRLDNVKPPPHRLSLTNDYITSFMEGSGGWLHCGFNITTVSEVKASNLISPPPLPPVAINNNTRMCIFSSRFDRRQLRMRRLCVWMVSRGWFDNIVLLFIALNCITLAMERPNIPPESKERSFLSSANYVFTVVFAIEMFIKVVASGMFYGHEAYFTSGWNIMDGSLVIISIIDLLMSLVSESSPRIFGILRLFKGAFFYCEGANIKTVKNKTDCLAIDGNVWVNRKYNFDDLGKALMSLFVLSSRDGWVNIMYTGLDAVGVDQQPIVNYSEWRLLYFIAFILLVGFFVLNMFVGVVVENFHRCREEQEKEERVRRAAKRALQMEKKRRKMHQRPYYADYSHYRLFVHNVVTSKYFDLAIAGVIGLNVVTMAIEYYRMPPALQYALKIFNYFFTAVFILEALMKLVALGIKIYMKDKWNQLDVGIVILSIVGIVLEELETNIIPINPTIMRVMRVLRIARVLKLLKMAKGIRALLDTVMQALPQVGNLGLLFFLLFFIFAALGVELFGRLECSDEIPCQGLGEHAHFANFGMAFLTLFRVATGDNWNGIMKDTLREDCDSSVDCVRNCCVSTIIAPIFFVVFVLMAQFVLVNVVVAVLMKHLEESHKQMEDEMDMDVELERELEREADDEEDRALCRALEECVSPPRTISKVPSLPANFVYSEPRQPLPSPNRSRRRTMHSHHALLPAALPPRRASLSPHAFSRRRQDSTTSEVPAALYEEDARFIDADDIEELEPGSPPRRDSFVQNRRQRVDKRNSLRGEEARLLRPVLLAVPSNRQSLRITGAKRKLSTESSPLSDASVMLRSPTQLTMPEIADRPISEQEKIRIVIAERRKMDGVERRAEPDDGGGVELAERGS</sequence>
<evidence type="ECO:0000313" key="14">
    <source>
        <dbReference type="EMBL" id="KOB72574.1"/>
    </source>
</evidence>
<feature type="transmembrane region" description="Helical" evidence="12">
    <location>
        <begin position="1018"/>
        <end position="1039"/>
    </location>
</feature>
<feature type="transmembrane region" description="Helical" evidence="12">
    <location>
        <begin position="745"/>
        <end position="772"/>
    </location>
</feature>
<feature type="compositionally biased region" description="Basic residues" evidence="11">
    <location>
        <begin position="370"/>
        <end position="380"/>
    </location>
</feature>
<feature type="region of interest" description="Disordered" evidence="11">
    <location>
        <begin position="1391"/>
        <end position="1419"/>
    </location>
</feature>
<evidence type="ECO:0000256" key="8">
    <source>
        <dbReference type="ARBA" id="ARBA00023136"/>
    </source>
</evidence>
<evidence type="ECO:0000256" key="2">
    <source>
        <dbReference type="ARBA" id="ARBA00022448"/>
    </source>
</evidence>
<organism evidence="14 15">
    <name type="scientific">Operophtera brumata</name>
    <name type="common">Winter moth</name>
    <name type="synonym">Phalaena brumata</name>
    <dbReference type="NCBI Taxonomy" id="104452"/>
    <lineage>
        <taxon>Eukaryota</taxon>
        <taxon>Metazoa</taxon>
        <taxon>Ecdysozoa</taxon>
        <taxon>Arthropoda</taxon>
        <taxon>Hexapoda</taxon>
        <taxon>Insecta</taxon>
        <taxon>Pterygota</taxon>
        <taxon>Neoptera</taxon>
        <taxon>Endopterygota</taxon>
        <taxon>Lepidoptera</taxon>
        <taxon>Glossata</taxon>
        <taxon>Ditrysia</taxon>
        <taxon>Geometroidea</taxon>
        <taxon>Geometridae</taxon>
        <taxon>Larentiinae</taxon>
        <taxon>Operophtera</taxon>
    </lineage>
</organism>
<dbReference type="GO" id="GO:0043005">
    <property type="term" value="C:neuron projection"/>
    <property type="evidence" value="ECO:0007669"/>
    <property type="project" value="TreeGrafter"/>
</dbReference>
<evidence type="ECO:0000256" key="10">
    <source>
        <dbReference type="ARBA" id="ARBA00023303"/>
    </source>
</evidence>
<feature type="transmembrane region" description="Helical" evidence="12">
    <location>
        <begin position="175"/>
        <end position="198"/>
    </location>
</feature>
<dbReference type="Gene3D" id="1.10.287.70">
    <property type="match status" value="3"/>
</dbReference>
<dbReference type="STRING" id="104452.A0A0L7LAZ4"/>
<keyword evidence="9" id="KW-0325">Glycoprotein</keyword>
<evidence type="ECO:0000256" key="7">
    <source>
        <dbReference type="ARBA" id="ARBA00023065"/>
    </source>
</evidence>
<evidence type="ECO:0000256" key="5">
    <source>
        <dbReference type="ARBA" id="ARBA00022882"/>
    </source>
</evidence>
<evidence type="ECO:0000256" key="4">
    <source>
        <dbReference type="ARBA" id="ARBA00022737"/>
    </source>
</evidence>
<keyword evidence="2" id="KW-0813">Transport</keyword>
<keyword evidence="8 12" id="KW-0472">Membrane</keyword>
<keyword evidence="4" id="KW-0677">Repeat</keyword>
<keyword evidence="5" id="KW-0851">Voltage-gated channel</keyword>
<feature type="transmembrane region" description="Helical" evidence="12">
    <location>
        <begin position="825"/>
        <end position="844"/>
    </location>
</feature>
<evidence type="ECO:0000259" key="13">
    <source>
        <dbReference type="Pfam" id="PF00520"/>
    </source>
</evidence>
<comment type="caution">
    <text evidence="14">The sequence shown here is derived from an EMBL/GenBank/DDBJ whole genome shotgun (WGS) entry which is preliminary data.</text>
</comment>
<keyword evidence="10" id="KW-0407">Ion channel</keyword>
<dbReference type="SUPFAM" id="SSF81324">
    <property type="entry name" value="Voltage-gated potassium channels"/>
    <property type="match status" value="3"/>
</dbReference>
<keyword evidence="6 12" id="KW-1133">Transmembrane helix</keyword>